<keyword evidence="6 8" id="KW-1133">Transmembrane helix</keyword>
<reference evidence="11" key="1">
    <citation type="submission" date="2018-01" db="EMBL/GenBank/DDBJ databases">
        <authorList>
            <person name="Kerou L M."/>
        </authorList>
    </citation>
    <scope>NUCLEOTIDE SEQUENCE [LARGE SCALE GENOMIC DNA]</scope>
    <source>
        <strain evidence="11">SCU2</strain>
    </source>
</reference>
<evidence type="ECO:0000256" key="1">
    <source>
        <dbReference type="ARBA" id="ARBA00004141"/>
    </source>
</evidence>
<accession>A0A2K5APD4</accession>
<feature type="transmembrane region" description="Helical" evidence="8">
    <location>
        <begin position="267"/>
        <end position="290"/>
    </location>
</feature>
<dbReference type="EMBL" id="LT981265">
    <property type="protein sequence ID" value="SPC33490.1"/>
    <property type="molecule type" value="Genomic_DNA"/>
</dbReference>
<dbReference type="KEGG" id="ncv:NCAV_0296"/>
<evidence type="ECO:0000313" key="10">
    <source>
        <dbReference type="EMBL" id="SPC33490.1"/>
    </source>
</evidence>
<feature type="transmembrane region" description="Helical" evidence="8">
    <location>
        <begin position="310"/>
        <end position="334"/>
    </location>
</feature>
<keyword evidence="7 8" id="KW-0472">Membrane</keyword>
<organism evidence="10 11">
    <name type="scientific">Candidatus Nitrosocaldus cavascurensis</name>
    <dbReference type="NCBI Taxonomy" id="2058097"/>
    <lineage>
        <taxon>Archaea</taxon>
        <taxon>Nitrososphaerota</taxon>
        <taxon>Nitrososphaeria</taxon>
        <taxon>Candidatus Nitrosocaldales</taxon>
        <taxon>Candidatus Nitrosocaldaceae</taxon>
        <taxon>Candidatus Nitrosocaldus</taxon>
    </lineage>
</organism>
<name>A0A2K5APD4_9ARCH</name>
<feature type="transmembrane region" description="Helical" evidence="8">
    <location>
        <begin position="207"/>
        <end position="227"/>
    </location>
</feature>
<evidence type="ECO:0000256" key="3">
    <source>
        <dbReference type="ARBA" id="ARBA00022692"/>
    </source>
</evidence>
<proteinExistence type="predicted"/>
<dbReference type="InterPro" id="IPR044838">
    <property type="entry name" value="EGY1-like"/>
</dbReference>
<keyword evidence="4" id="KW-0378">Hydrolase</keyword>
<keyword evidence="3 8" id="KW-0812">Transmembrane</keyword>
<dbReference type="Pfam" id="PF02163">
    <property type="entry name" value="Peptidase_M50"/>
    <property type="match status" value="1"/>
</dbReference>
<dbReference type="PANTHER" id="PTHR31412:SF0">
    <property type="entry name" value="ZINC METALLOPROTEASE EGY1, CHLOROPLASTIC-RELATED"/>
    <property type="match status" value="1"/>
</dbReference>
<keyword evidence="2 10" id="KW-0645">Protease</keyword>
<comment type="subcellular location">
    <subcellularLocation>
        <location evidence="1">Membrane</location>
        <topology evidence="1">Multi-pass membrane protein</topology>
    </subcellularLocation>
</comment>
<evidence type="ECO:0000256" key="7">
    <source>
        <dbReference type="ARBA" id="ARBA00023136"/>
    </source>
</evidence>
<dbReference type="CDD" id="cd06160">
    <property type="entry name" value="S2P-M50_like_2"/>
    <property type="match status" value="1"/>
</dbReference>
<feature type="transmembrane region" description="Helical" evidence="8">
    <location>
        <begin position="136"/>
        <end position="157"/>
    </location>
</feature>
<dbReference type="PANTHER" id="PTHR31412">
    <property type="entry name" value="ZINC METALLOPROTEASE EGY1"/>
    <property type="match status" value="1"/>
</dbReference>
<protein>
    <submittedName>
        <fullName evidence="10">Site-2 protease family protein</fullName>
    </submittedName>
</protein>
<dbReference type="AlphaFoldDB" id="A0A2K5APD4"/>
<dbReference type="InterPro" id="IPR008915">
    <property type="entry name" value="Peptidase_M50"/>
</dbReference>
<evidence type="ECO:0000256" key="5">
    <source>
        <dbReference type="ARBA" id="ARBA00022946"/>
    </source>
</evidence>
<keyword evidence="5" id="KW-0809">Transit peptide</keyword>
<evidence type="ECO:0000256" key="6">
    <source>
        <dbReference type="ARBA" id="ARBA00022989"/>
    </source>
</evidence>
<feature type="transmembrane region" description="Helical" evidence="8">
    <location>
        <begin position="355"/>
        <end position="373"/>
    </location>
</feature>
<dbReference type="GeneID" id="41594395"/>
<dbReference type="GO" id="GO:0008233">
    <property type="term" value="F:peptidase activity"/>
    <property type="evidence" value="ECO:0007669"/>
    <property type="project" value="UniProtKB-KW"/>
</dbReference>
<dbReference type="GO" id="GO:0006508">
    <property type="term" value="P:proteolysis"/>
    <property type="evidence" value="ECO:0007669"/>
    <property type="project" value="UniProtKB-KW"/>
</dbReference>
<dbReference type="GO" id="GO:0016020">
    <property type="term" value="C:membrane"/>
    <property type="evidence" value="ECO:0007669"/>
    <property type="project" value="UniProtKB-SubCell"/>
</dbReference>
<evidence type="ECO:0000313" key="11">
    <source>
        <dbReference type="Proteomes" id="UP000236248"/>
    </source>
</evidence>
<gene>
    <name evidence="10" type="ORF">NCAV_0296</name>
</gene>
<evidence type="ECO:0000259" key="9">
    <source>
        <dbReference type="Pfam" id="PF02163"/>
    </source>
</evidence>
<keyword evidence="11" id="KW-1185">Reference proteome</keyword>
<dbReference type="RefSeq" id="WP_103287698.1">
    <property type="nucleotide sequence ID" value="NZ_LT981265.1"/>
</dbReference>
<feature type="transmembrane region" description="Helical" evidence="8">
    <location>
        <begin position="100"/>
        <end position="116"/>
    </location>
</feature>
<feature type="domain" description="Peptidase M50" evidence="9">
    <location>
        <begin position="140"/>
        <end position="325"/>
    </location>
</feature>
<evidence type="ECO:0000256" key="8">
    <source>
        <dbReference type="SAM" id="Phobius"/>
    </source>
</evidence>
<feature type="transmembrane region" description="Helical" evidence="8">
    <location>
        <begin position="169"/>
        <end position="187"/>
    </location>
</feature>
<dbReference type="Proteomes" id="UP000236248">
    <property type="component" value="Chromosome NCAV"/>
</dbReference>
<evidence type="ECO:0000256" key="4">
    <source>
        <dbReference type="ARBA" id="ARBA00022801"/>
    </source>
</evidence>
<sequence length="374" mass="41406">MEYSESEHGHVDDRIPLLVSSLFNVRSYYIREDKAYEFHVDAKDTLKHDFVRLVHELDGYGYHAMLSKAEDESTSADVGAVSDLILLVIPKTQPTRRFKPWMPVVLFIATVAVVLYDGLLRSNGLAGLVYGPWQMAVLYTLSLMGILGIHELGHMLASKAHRIKATWPFFIPGIPGFFVPTFGAVIFSRAPMTNRDVLFDIGVSGPIAGLIVTIAVSFYGAMLSPLIDESQARAMMANAQLIPLQPSILMELAFELTGKSVPGYIPVLSPVAFAAWIGFLITFLNLLPAWQLDGGHIARATLGYKWQRRLTFVSVVILAALGYIFMAMFIMFMSARTQDVRPLDDVSPLSKGRRILFVIAMVLAVLCAPIPSWV</sequence>
<evidence type="ECO:0000256" key="2">
    <source>
        <dbReference type="ARBA" id="ARBA00022670"/>
    </source>
</evidence>